<reference evidence="12 13" key="1">
    <citation type="journal article" date="2021" name="Microbiol. Resour. Announc.">
        <title>Complete Genome Sequences of Three Human Oral Treponema parvum Isolates.</title>
        <authorList>
            <person name="Zeng H."/>
            <person name="Watt R.M."/>
        </authorList>
    </citation>
    <scope>NUCLEOTIDE SEQUENCE [LARGE SCALE GENOMIC DNA]</scope>
    <source>
        <strain evidence="12 13">ATCC 700770</strain>
    </source>
</reference>
<dbReference type="RefSeq" id="WP_210118920.1">
    <property type="nucleotide sequence ID" value="NZ_CP054142.1"/>
</dbReference>
<evidence type="ECO:0000256" key="2">
    <source>
        <dbReference type="ARBA" id="ARBA00022448"/>
    </source>
</evidence>
<keyword evidence="6 12" id="KW-0067">ATP-binding</keyword>
<dbReference type="InterPro" id="IPR027417">
    <property type="entry name" value="P-loop_NTPase"/>
</dbReference>
<dbReference type="InterPro" id="IPR003439">
    <property type="entry name" value="ABC_transporter-like_ATP-bd"/>
</dbReference>
<evidence type="ECO:0000256" key="8">
    <source>
        <dbReference type="ARBA" id="ARBA00023136"/>
    </source>
</evidence>
<evidence type="ECO:0000256" key="3">
    <source>
        <dbReference type="ARBA" id="ARBA00022475"/>
    </source>
</evidence>
<dbReference type="Pfam" id="PF00664">
    <property type="entry name" value="ABC_membrane"/>
    <property type="match status" value="1"/>
</dbReference>
<evidence type="ECO:0000259" key="10">
    <source>
        <dbReference type="PROSITE" id="PS50893"/>
    </source>
</evidence>
<organism evidence="12 13">
    <name type="scientific">Treponema parvum</name>
    <dbReference type="NCBI Taxonomy" id="138851"/>
    <lineage>
        <taxon>Bacteria</taxon>
        <taxon>Pseudomonadati</taxon>
        <taxon>Spirochaetota</taxon>
        <taxon>Spirochaetia</taxon>
        <taxon>Spirochaetales</taxon>
        <taxon>Treponemataceae</taxon>
        <taxon>Treponema</taxon>
    </lineage>
</organism>
<protein>
    <submittedName>
        <fullName evidence="12">ABC transporter ATP-binding protein</fullName>
    </submittedName>
</protein>
<dbReference type="GO" id="GO:0016887">
    <property type="term" value="F:ATP hydrolysis activity"/>
    <property type="evidence" value="ECO:0007669"/>
    <property type="project" value="InterPro"/>
</dbReference>
<dbReference type="InterPro" id="IPR017871">
    <property type="entry name" value="ABC_transporter-like_CS"/>
</dbReference>
<evidence type="ECO:0000256" key="9">
    <source>
        <dbReference type="SAM" id="Phobius"/>
    </source>
</evidence>
<feature type="transmembrane region" description="Helical" evidence="9">
    <location>
        <begin position="17"/>
        <end position="40"/>
    </location>
</feature>
<dbReference type="SUPFAM" id="SSF52540">
    <property type="entry name" value="P-loop containing nucleoside triphosphate hydrolases"/>
    <property type="match status" value="1"/>
</dbReference>
<dbReference type="AlphaFoldDB" id="A0A975IEU7"/>
<keyword evidence="3" id="KW-1003">Cell membrane</keyword>
<dbReference type="KEGG" id="tpav:HRQ91_07180"/>
<dbReference type="SMART" id="SM00382">
    <property type="entry name" value="AAA"/>
    <property type="match status" value="1"/>
</dbReference>
<keyword evidence="2" id="KW-0813">Transport</keyword>
<dbReference type="CDD" id="cd07346">
    <property type="entry name" value="ABC_6TM_exporters"/>
    <property type="match status" value="1"/>
</dbReference>
<dbReference type="PROSITE" id="PS00211">
    <property type="entry name" value="ABC_TRANSPORTER_1"/>
    <property type="match status" value="1"/>
</dbReference>
<dbReference type="PROSITE" id="PS50929">
    <property type="entry name" value="ABC_TM1F"/>
    <property type="match status" value="1"/>
</dbReference>
<dbReference type="Gene3D" id="1.20.1560.10">
    <property type="entry name" value="ABC transporter type 1, transmembrane domain"/>
    <property type="match status" value="1"/>
</dbReference>
<dbReference type="GO" id="GO:0005886">
    <property type="term" value="C:plasma membrane"/>
    <property type="evidence" value="ECO:0007669"/>
    <property type="project" value="UniProtKB-SubCell"/>
</dbReference>
<dbReference type="InterPro" id="IPR039421">
    <property type="entry name" value="Type_1_exporter"/>
</dbReference>
<accession>A0A975IEU7</accession>
<dbReference type="GO" id="GO:0140359">
    <property type="term" value="F:ABC-type transporter activity"/>
    <property type="evidence" value="ECO:0007669"/>
    <property type="project" value="InterPro"/>
</dbReference>
<gene>
    <name evidence="12" type="ORF">HRQ91_07180</name>
</gene>
<dbReference type="InterPro" id="IPR011527">
    <property type="entry name" value="ABC1_TM_dom"/>
</dbReference>
<feature type="transmembrane region" description="Helical" evidence="9">
    <location>
        <begin position="237"/>
        <end position="263"/>
    </location>
</feature>
<keyword evidence="8 9" id="KW-0472">Membrane</keyword>
<dbReference type="SUPFAM" id="SSF90123">
    <property type="entry name" value="ABC transporter transmembrane region"/>
    <property type="match status" value="1"/>
</dbReference>
<evidence type="ECO:0000313" key="12">
    <source>
        <dbReference type="EMBL" id="QTQ14248.1"/>
    </source>
</evidence>
<feature type="transmembrane region" description="Helical" evidence="9">
    <location>
        <begin position="52"/>
        <end position="73"/>
    </location>
</feature>
<dbReference type="InterPro" id="IPR003593">
    <property type="entry name" value="AAA+_ATPase"/>
</dbReference>
<name>A0A975IEU7_9SPIR</name>
<feature type="transmembrane region" description="Helical" evidence="9">
    <location>
        <begin position="138"/>
        <end position="170"/>
    </location>
</feature>
<keyword evidence="4 9" id="KW-0812">Transmembrane</keyword>
<dbReference type="GO" id="GO:0034040">
    <property type="term" value="F:ATPase-coupled lipid transmembrane transporter activity"/>
    <property type="evidence" value="ECO:0007669"/>
    <property type="project" value="TreeGrafter"/>
</dbReference>
<evidence type="ECO:0000256" key="1">
    <source>
        <dbReference type="ARBA" id="ARBA00004651"/>
    </source>
</evidence>
<evidence type="ECO:0000259" key="11">
    <source>
        <dbReference type="PROSITE" id="PS50929"/>
    </source>
</evidence>
<sequence length="574" mass="63729">MIKEIWNTLTGKGKRSLLFSIVCFTVYALSGAAMMLLTLRAMEAIFTGNARLYRYWPLLTLCLFIKGGSNMIADMQKHFAGFDLVYEIRTKIIYRLKMFSLGFYTNERLGEIGTIIHRDVDNMEMIVAHVWTRMCADFIVSLLLLVFLFSVNAAMTLIMLGILPFALLFLSHALKKADMLEERTGNSLADMVSLFVEYVKGIPLLKAFSESKQFDERLAAATKDFGAHSKRASKNKAAVLSVYGFFIDFAFLLTASAGIVFVACKSLSIAEYLIFIVLSREFYKPFVAMEMHWANYLKAADSFRRIKKITEAPAVIEIVEPEKPDGFSVTFDKVGFAYEADGFALKDISFHTPEHTLTALVGESGSGKTTVTNLLLRFWDAATGTVKIGNTDIRNMSYDELLSSVSIVMQNTQLFADTIEGNIRLGKADATEAEVVAAARKARIHDFIMSLSDGYLTRIGENGAGLSGGQKQRISIARAFLKNSPILLLDEMTSNVDPVNEALIQEAISELAAHRTVLVIAHHLSTIRSADQILVFKNGEIIQAGTHDALLADTNGSYYRLWSQGINHHTGLMK</sequence>
<evidence type="ECO:0000256" key="5">
    <source>
        <dbReference type="ARBA" id="ARBA00022741"/>
    </source>
</evidence>
<feature type="domain" description="ABC transmembrane type-1" evidence="11">
    <location>
        <begin position="18"/>
        <end position="298"/>
    </location>
</feature>
<dbReference type="Gene3D" id="3.40.50.300">
    <property type="entry name" value="P-loop containing nucleotide triphosphate hydrolases"/>
    <property type="match status" value="1"/>
</dbReference>
<keyword evidence="5" id="KW-0547">Nucleotide-binding</keyword>
<evidence type="ECO:0000256" key="4">
    <source>
        <dbReference type="ARBA" id="ARBA00022692"/>
    </source>
</evidence>
<dbReference type="InterPro" id="IPR036640">
    <property type="entry name" value="ABC1_TM_sf"/>
</dbReference>
<dbReference type="PANTHER" id="PTHR24221">
    <property type="entry name" value="ATP-BINDING CASSETTE SUB-FAMILY B"/>
    <property type="match status" value="1"/>
</dbReference>
<dbReference type="Proteomes" id="UP000671908">
    <property type="component" value="Chromosome"/>
</dbReference>
<dbReference type="Pfam" id="PF00005">
    <property type="entry name" value="ABC_tran"/>
    <property type="match status" value="1"/>
</dbReference>
<keyword evidence="7 9" id="KW-1133">Transmembrane helix</keyword>
<dbReference type="PROSITE" id="PS50893">
    <property type="entry name" value="ABC_TRANSPORTER_2"/>
    <property type="match status" value="1"/>
</dbReference>
<comment type="subcellular location">
    <subcellularLocation>
        <location evidence="1">Cell membrane</location>
        <topology evidence="1">Multi-pass membrane protein</topology>
    </subcellularLocation>
</comment>
<dbReference type="PANTHER" id="PTHR24221:SF397">
    <property type="entry name" value="ABC TRANSPORTER, ATP-BINDING TRANSMEMBRANE PROTEIN"/>
    <property type="match status" value="1"/>
</dbReference>
<evidence type="ECO:0000256" key="7">
    <source>
        <dbReference type="ARBA" id="ARBA00022989"/>
    </source>
</evidence>
<dbReference type="FunFam" id="3.40.50.300:FF:000221">
    <property type="entry name" value="Multidrug ABC transporter ATP-binding protein"/>
    <property type="match status" value="1"/>
</dbReference>
<keyword evidence="13" id="KW-1185">Reference proteome</keyword>
<feature type="domain" description="ABC transporter" evidence="10">
    <location>
        <begin position="329"/>
        <end position="563"/>
    </location>
</feature>
<evidence type="ECO:0000313" key="13">
    <source>
        <dbReference type="Proteomes" id="UP000671908"/>
    </source>
</evidence>
<proteinExistence type="predicted"/>
<dbReference type="EMBL" id="CP054142">
    <property type="protein sequence ID" value="QTQ14248.1"/>
    <property type="molecule type" value="Genomic_DNA"/>
</dbReference>
<evidence type="ECO:0000256" key="6">
    <source>
        <dbReference type="ARBA" id="ARBA00022840"/>
    </source>
</evidence>
<dbReference type="GO" id="GO:0005524">
    <property type="term" value="F:ATP binding"/>
    <property type="evidence" value="ECO:0007669"/>
    <property type="project" value="UniProtKB-KW"/>
</dbReference>